<dbReference type="SUPFAM" id="SSF51338">
    <property type="entry name" value="Composite domain of metallo-dependent hydrolases"/>
    <property type="match status" value="1"/>
</dbReference>
<organism evidence="3 4">
    <name type="scientific">Candidatus Marsarchaeota G2 archaeon ECH_B_2</name>
    <dbReference type="NCBI Taxonomy" id="1978160"/>
    <lineage>
        <taxon>Archaea</taxon>
        <taxon>Candidatus Marsarchaeota</taxon>
        <taxon>Candidatus Marsarchaeota group 2</taxon>
    </lineage>
</organism>
<evidence type="ECO:0000313" key="3">
    <source>
        <dbReference type="EMBL" id="PSN95940.1"/>
    </source>
</evidence>
<dbReference type="Gene3D" id="3.20.20.140">
    <property type="entry name" value="Metal-dependent hydrolases"/>
    <property type="match status" value="1"/>
</dbReference>
<comment type="caution">
    <text evidence="3">The sequence shown here is derived from an EMBL/GenBank/DDBJ whole genome shotgun (WGS) entry which is preliminary data.</text>
</comment>
<feature type="domain" description="Amidohydrolase-related" evidence="2">
    <location>
        <begin position="72"/>
        <end position="418"/>
    </location>
</feature>
<accession>A0A2R6BBA5</accession>
<reference evidence="3 4" key="1">
    <citation type="submission" date="2017-04" db="EMBL/GenBank/DDBJ databases">
        <title>Novel microbial lineages endemic to geothermal iron-oxide mats fill important gaps in the evolutionary history of Archaea.</title>
        <authorList>
            <person name="Jay Z.J."/>
            <person name="Beam J.P."/>
            <person name="Dlakic M."/>
            <person name="Rusch D.B."/>
            <person name="Kozubal M.A."/>
            <person name="Inskeep W.P."/>
        </authorList>
    </citation>
    <scope>NUCLEOTIDE SEQUENCE [LARGE SCALE GENOMIC DNA]</scope>
    <source>
        <strain evidence="3">ECH_B_2</strain>
    </source>
</reference>
<dbReference type="PANTHER" id="PTHR43794">
    <property type="entry name" value="AMINOHYDROLASE SSNA-RELATED"/>
    <property type="match status" value="1"/>
</dbReference>
<evidence type="ECO:0000313" key="4">
    <source>
        <dbReference type="Proteomes" id="UP000241284"/>
    </source>
</evidence>
<keyword evidence="1" id="KW-0378">Hydrolase</keyword>
<dbReference type="EMBL" id="NEXH01000005">
    <property type="protein sequence ID" value="PSN95940.1"/>
    <property type="molecule type" value="Genomic_DNA"/>
</dbReference>
<gene>
    <name evidence="3" type="ORF">B9Q06_03755</name>
</gene>
<dbReference type="InterPro" id="IPR050287">
    <property type="entry name" value="MTA/SAH_deaminase"/>
</dbReference>
<dbReference type="InterPro" id="IPR032466">
    <property type="entry name" value="Metal_Hydrolase"/>
</dbReference>
<dbReference type="InterPro" id="IPR011059">
    <property type="entry name" value="Metal-dep_hydrolase_composite"/>
</dbReference>
<dbReference type="InterPro" id="IPR006680">
    <property type="entry name" value="Amidohydro-rel"/>
</dbReference>
<dbReference type="GO" id="GO:0016810">
    <property type="term" value="F:hydrolase activity, acting on carbon-nitrogen (but not peptide) bonds"/>
    <property type="evidence" value="ECO:0007669"/>
    <property type="project" value="InterPro"/>
</dbReference>
<evidence type="ECO:0000259" key="2">
    <source>
        <dbReference type="Pfam" id="PF01979"/>
    </source>
</evidence>
<dbReference type="SUPFAM" id="SSF51556">
    <property type="entry name" value="Metallo-dependent hydrolases"/>
    <property type="match status" value="1"/>
</dbReference>
<name>A0A2R6BBA5_9ARCH</name>
<dbReference type="Pfam" id="PF01979">
    <property type="entry name" value="Amidohydro_1"/>
    <property type="match status" value="1"/>
</dbReference>
<evidence type="ECO:0000256" key="1">
    <source>
        <dbReference type="ARBA" id="ARBA00022801"/>
    </source>
</evidence>
<dbReference type="Proteomes" id="UP000241284">
    <property type="component" value="Unassembled WGS sequence"/>
</dbReference>
<protein>
    <recommendedName>
        <fullName evidence="2">Amidohydrolase-related domain-containing protein</fullName>
    </recommendedName>
</protein>
<dbReference type="Gene3D" id="2.30.40.10">
    <property type="entry name" value="Urease, subunit C, domain 1"/>
    <property type="match status" value="1"/>
</dbReference>
<dbReference type="PANTHER" id="PTHR43794:SF11">
    <property type="entry name" value="AMIDOHYDROLASE-RELATED DOMAIN-CONTAINING PROTEIN"/>
    <property type="match status" value="1"/>
</dbReference>
<sequence length="452" mass="47482">MVGVKLYFAILVSGLSAMSVVVGDYALDPGLGRVYRGFGVVVEGGVIVDAGEGDVLVGRYPRYERLVVKRGVIVPSFVDSHTHLAMVLLRARAGLLGMGEWFSEVVLPRERLLGPAEVGLGSLVGGVELALSGASGFVDMYFHEESVLEAGRRLGLRGVYTYGMVDNGDPAKAESELRETRRLADLVASLGDRRVRTAVAPHTPYTCSPALLSEAATLARERGLDLHIHLAERADEKRLTAERFGVEVRDWASYLSGLGVLGGGVSPVCFHCTHLSQDEFSALGRGGGFAVLNPTSNLRLGNGAPPIRSVLSSGIGFGLGTDGAASNDDLSMLSEAKLLALLAGVGSGLDVWGVLRALTLPAERFFGVKVGLRMGCTADLAVFRMGLGSNPAADPALGLVFSPGGFKCEYLFVGGKPVVEAGSVVGVDVDSLMDDYERAVYSVEGRLAGVGR</sequence>
<proteinExistence type="predicted"/>
<dbReference type="AlphaFoldDB" id="A0A2R6BBA5"/>